<dbReference type="RefSeq" id="XP_002418144.1">
    <property type="nucleotide sequence ID" value="XM_002418099.1"/>
</dbReference>
<dbReference type="Gene3D" id="1.20.1390.10">
    <property type="entry name" value="PWI domain"/>
    <property type="match status" value="1"/>
</dbReference>
<keyword evidence="9" id="KW-1185">Reference proteome</keyword>
<organism evidence="8 9">
    <name type="scientific">Candida dubliniensis (strain CD36 / ATCC MYA-646 / CBS 7987 / NCPF 3949 / NRRL Y-17841)</name>
    <name type="common">Yeast</name>
    <dbReference type="NCBI Taxonomy" id="573826"/>
    <lineage>
        <taxon>Eukaryota</taxon>
        <taxon>Fungi</taxon>
        <taxon>Dikarya</taxon>
        <taxon>Ascomycota</taxon>
        <taxon>Saccharomycotina</taxon>
        <taxon>Pichiomycetes</taxon>
        <taxon>Debaryomycetaceae</taxon>
        <taxon>Candida/Lodderomyces clade</taxon>
        <taxon>Candida</taxon>
    </lineage>
</organism>
<dbReference type="OrthoDB" id="6275295at2759"/>
<dbReference type="Pfam" id="PF01480">
    <property type="entry name" value="PWI"/>
    <property type="match status" value="1"/>
</dbReference>
<proteinExistence type="inferred from homology"/>
<evidence type="ECO:0000256" key="4">
    <source>
        <dbReference type="ARBA" id="ARBA00025004"/>
    </source>
</evidence>
<feature type="compositionally biased region" description="Basic and acidic residues" evidence="5">
    <location>
        <begin position="91"/>
        <end position="102"/>
    </location>
</feature>
<protein>
    <recommendedName>
        <fullName evidence="2">U1 small nuclear ribonucleoprotein component SNU71</fullName>
    </recommendedName>
</protein>
<name>B9WAM4_CANDC</name>
<keyword evidence="3" id="KW-0508">mRNA splicing</keyword>
<evidence type="ECO:0000259" key="6">
    <source>
        <dbReference type="Pfam" id="PF01480"/>
    </source>
</evidence>
<dbReference type="AlphaFoldDB" id="B9WAM4"/>
<evidence type="ECO:0000256" key="2">
    <source>
        <dbReference type="ARBA" id="ARBA00014280"/>
    </source>
</evidence>
<dbReference type="InterPro" id="IPR002483">
    <property type="entry name" value="PWI_dom"/>
</dbReference>
<evidence type="ECO:0000256" key="1">
    <source>
        <dbReference type="ARBA" id="ARBA00005544"/>
    </source>
</evidence>
<sequence length="637" mass="73357">MHHFYKHNHPCIHSLQLTSNMTTDDNNIEYVNPYSLAESTNSDLISILDPNGSTTSIIKPQLNYQIPIFKSIDVSNLIDLNNTKIQTKTNETRINKTKKSNDDENTNNTLSFKDDDNNNGGNIVEGIDDIVEDVKLYVSIDKLKPENFQNQLTTIIINRFPNNLKINLIEQLLKMLMNSKPFVWSFINHELIDLKLIFIKFDQLIDLKWFLLTYNNYISQLIPKVSIITNDKVDEYLNNNKDTSLMHVEPSKITDNLKAKISLIINNPINYTKGKKNSGTEDLDQVLDSYSNYKVDNNDLIDIPNNMKENIIKDIIKFRSRMLLIEKEQQKKEIEMERIKTKNKLKELFEGIKETSENSPDGITTTGTTSKTGAGFKIPHKVSYRDEYGDMNDKEYEEFIANEERNKLNDEYIKKLKSFQNNQHDEYIKLTNKLRSLQNYESDLIDNKLKYIDNLKNYQTNGLAHLYIHNYSDYLRMRSQKRSLEETKDAEDVKQELEEIKKNGGEVAAKTKSSTATAAASESTTTTTTTGATVEPSKSTSNTTADEPVHKKSKPSKEIIIVELSSSIKQSLQEKIIELVENSLGIKDEFLIQVINENLETFNLNNKQELIDELIQVLDEDAESLVNELWEYIETIV</sequence>
<gene>
    <name evidence="7" type="ordered locus">Cd36_16650</name>
    <name evidence="8" type="ORF">CD36_16650</name>
</gene>
<keyword evidence="3" id="KW-0747">Spliceosome</keyword>
<feature type="region of interest" description="Disordered" evidence="5">
    <location>
        <begin position="91"/>
        <end position="117"/>
    </location>
</feature>
<dbReference type="eggNOG" id="KOG2253">
    <property type="taxonomic scope" value="Eukaryota"/>
</dbReference>
<accession>B9WAM4</accession>
<keyword evidence="3" id="KW-0507">mRNA processing</keyword>
<dbReference type="CGD" id="CAL0000169185">
    <property type="gene designation" value="Cd36_16650"/>
</dbReference>
<comment type="similarity">
    <text evidence="1">Belongs to the SNU71 family.</text>
</comment>
<evidence type="ECO:0000256" key="5">
    <source>
        <dbReference type="SAM" id="MobiDB-lite"/>
    </source>
</evidence>
<feature type="domain" description="PWI" evidence="6">
    <location>
        <begin position="578"/>
        <end position="633"/>
    </location>
</feature>
<dbReference type="GO" id="GO:0005681">
    <property type="term" value="C:spliceosomal complex"/>
    <property type="evidence" value="ECO:0007669"/>
    <property type="project" value="UniProtKB-KW"/>
</dbReference>
<feature type="region of interest" description="Disordered" evidence="5">
    <location>
        <begin position="504"/>
        <end position="552"/>
    </location>
</feature>
<dbReference type="VEuPathDB" id="FungiDB:CD36_16650"/>
<dbReference type="KEGG" id="cdu:CD36_16650"/>
<feature type="compositionally biased region" description="Polar residues" evidence="5">
    <location>
        <begin position="536"/>
        <end position="545"/>
    </location>
</feature>
<dbReference type="EMBL" id="FM992689">
    <property type="protein sequence ID" value="CAX43444.1"/>
    <property type="molecule type" value="Genomic_DNA"/>
</dbReference>
<evidence type="ECO:0000313" key="7">
    <source>
        <dbReference type="CGD" id="CAL0000169185"/>
    </source>
</evidence>
<evidence type="ECO:0000313" key="9">
    <source>
        <dbReference type="Proteomes" id="UP000002605"/>
    </source>
</evidence>
<evidence type="ECO:0000313" key="8">
    <source>
        <dbReference type="EMBL" id="CAX43444.1"/>
    </source>
</evidence>
<dbReference type="GeneID" id="8045711"/>
<evidence type="ECO:0000256" key="3">
    <source>
        <dbReference type="ARBA" id="ARBA00022728"/>
    </source>
</evidence>
<dbReference type="Proteomes" id="UP000002605">
    <property type="component" value="Chromosome 2"/>
</dbReference>
<reference evidence="8 9" key="1">
    <citation type="journal article" date="2009" name="Genome Res.">
        <title>Comparative genomics of the fungal pathogens Candida dubliniensis and Candida albicans.</title>
        <authorList>
            <person name="Jackson A.P."/>
            <person name="Gamble J.A."/>
            <person name="Yeomans T."/>
            <person name="Moran G.P."/>
            <person name="Saunders D."/>
            <person name="Harris D."/>
            <person name="Aslett M."/>
            <person name="Barrell J.F."/>
            <person name="Butler G."/>
            <person name="Citiulo F."/>
            <person name="Coleman D.C."/>
            <person name="de Groot P.W.J."/>
            <person name="Goodwin T.J."/>
            <person name="Quail M.A."/>
            <person name="McQuillan J."/>
            <person name="Munro C.A."/>
            <person name="Pain A."/>
            <person name="Poulter R.T."/>
            <person name="Rajandream M.A."/>
            <person name="Renauld H."/>
            <person name="Spiering M.J."/>
            <person name="Tivey A."/>
            <person name="Gow N.A.R."/>
            <person name="Barrell B."/>
            <person name="Sullivan D.J."/>
            <person name="Berriman M."/>
        </authorList>
    </citation>
    <scope>NUCLEOTIDE SEQUENCE [LARGE SCALE GENOMIC DNA]</scope>
    <source>
        <strain evidence="9">CD36 / ATCC MYA-646 / CBS 7987 / NCPF 3949 / NRRL Y-17841</strain>
    </source>
</reference>
<comment type="function">
    <text evidence="4">Component of the U1 snRNP particle, which recognizes and binds the 5'-splice site of pre-mRNA. Together with other non-snRNP factors, U1 snRNP forms the spliceosomal commitment complex, that targets pre-mRNA to the splicing pathway.</text>
</comment>
<dbReference type="HOGENOM" id="CLU_478950_0_0_1"/>
<feature type="compositionally biased region" description="Low complexity" evidence="5">
    <location>
        <begin position="508"/>
        <end position="533"/>
    </location>
</feature>